<feature type="transmembrane region" description="Helical" evidence="8">
    <location>
        <begin position="231"/>
        <end position="256"/>
    </location>
</feature>
<feature type="transmembrane region" description="Helical" evidence="8">
    <location>
        <begin position="112"/>
        <end position="131"/>
    </location>
</feature>
<dbReference type="OrthoDB" id="9811975at2"/>
<protein>
    <submittedName>
        <fullName evidence="9">Iron-siderophore uptake ABC transporter permease</fullName>
    </submittedName>
</protein>
<name>A0A159Z270_9RHOB</name>
<dbReference type="PROSITE" id="PS51257">
    <property type="entry name" value="PROKAR_LIPOPROTEIN"/>
    <property type="match status" value="1"/>
</dbReference>
<comment type="similarity">
    <text evidence="2">Belongs to the binding-protein-dependent transport system permease family. FecCD subfamily.</text>
</comment>
<organism evidence="9 10">
    <name type="scientific">Frigidibacter mobilis</name>
    <dbReference type="NCBI Taxonomy" id="1335048"/>
    <lineage>
        <taxon>Bacteria</taxon>
        <taxon>Pseudomonadati</taxon>
        <taxon>Pseudomonadota</taxon>
        <taxon>Alphaproteobacteria</taxon>
        <taxon>Rhodobacterales</taxon>
        <taxon>Paracoccaceae</taxon>
        <taxon>Frigidibacter</taxon>
    </lineage>
</organism>
<dbReference type="EMBL" id="CP012661">
    <property type="protein sequence ID" value="AMY68100.1"/>
    <property type="molecule type" value="Genomic_DNA"/>
</dbReference>
<dbReference type="GO" id="GO:0033214">
    <property type="term" value="P:siderophore-iron import into cell"/>
    <property type="evidence" value="ECO:0007669"/>
    <property type="project" value="TreeGrafter"/>
</dbReference>
<feature type="transmembrane region" description="Helical" evidence="8">
    <location>
        <begin position="302"/>
        <end position="322"/>
    </location>
</feature>
<dbReference type="STRING" id="1335048.AKL17_0841"/>
<dbReference type="RefSeq" id="WP_066809972.1">
    <property type="nucleotide sequence ID" value="NZ_CP012661.1"/>
</dbReference>
<evidence type="ECO:0000256" key="6">
    <source>
        <dbReference type="ARBA" id="ARBA00022989"/>
    </source>
</evidence>
<keyword evidence="3" id="KW-0813">Transport</keyword>
<evidence type="ECO:0000313" key="9">
    <source>
        <dbReference type="EMBL" id="AMY68100.1"/>
    </source>
</evidence>
<keyword evidence="5 8" id="KW-0812">Transmembrane</keyword>
<reference evidence="9 10" key="1">
    <citation type="submission" date="2015-09" db="EMBL/GenBank/DDBJ databases">
        <title>Complete genome sequence of Defluviimonas alba cai42t isolated from an oilfield in Xinjiang.</title>
        <authorList>
            <person name="Geng S."/>
            <person name="Pan X."/>
            <person name="Wu X."/>
        </authorList>
    </citation>
    <scope>NUCLEOTIDE SEQUENCE [LARGE SCALE GENOMIC DNA]</scope>
    <source>
        <strain evidence="10">cai42</strain>
    </source>
</reference>
<keyword evidence="7 8" id="KW-0472">Membrane</keyword>
<feature type="transmembrane region" description="Helical" evidence="8">
    <location>
        <begin position="276"/>
        <end position="295"/>
    </location>
</feature>
<keyword evidence="6 8" id="KW-1133">Transmembrane helix</keyword>
<evidence type="ECO:0000256" key="2">
    <source>
        <dbReference type="ARBA" id="ARBA00007935"/>
    </source>
</evidence>
<feature type="transmembrane region" description="Helical" evidence="8">
    <location>
        <begin position="138"/>
        <end position="159"/>
    </location>
</feature>
<sequence>MSRGLPFLGAALLLACLLALAVGEVLLGPTDLWRGLLTGEGPGGFTLRVLRGPRVVTGALAGAALGLSGAIFQSVLRNPLAAPDVMGFTAGAGLGALAVAGFGAGAGLSVTLGAAAGGALAAVAVALLALTRGGLVPLRLVLVGIGLGFTLTALTGLAMTRLPGPEAMEAQRWLNGSLAARSWGHAGQIALTALPLALLVAAQVPALALLEMGDDLAAGLGLRVQRARAGLAALGVALAAAAVAVAGPVPFVALMAGPLARGVLRRTGSAAGPGPVLAGAALTGATIAVLADLAARAAVPGVQLPLGVMTGILGAPYLLWLLTREMERGGL</sequence>
<dbReference type="KEGG" id="daa:AKL17_0841"/>
<dbReference type="InterPro" id="IPR000522">
    <property type="entry name" value="ABC_transptr_permease_BtuC"/>
</dbReference>
<dbReference type="Gene3D" id="1.10.3470.10">
    <property type="entry name" value="ABC transporter involved in vitamin B12 uptake, BtuC"/>
    <property type="match status" value="1"/>
</dbReference>
<evidence type="ECO:0000256" key="5">
    <source>
        <dbReference type="ARBA" id="ARBA00022692"/>
    </source>
</evidence>
<keyword evidence="4" id="KW-1003">Cell membrane</keyword>
<dbReference type="PANTHER" id="PTHR30472:SF24">
    <property type="entry name" value="FERRIC ENTEROBACTIN TRANSPORT SYSTEM PERMEASE PROTEIN FEPG"/>
    <property type="match status" value="1"/>
</dbReference>
<dbReference type="Proteomes" id="UP000076128">
    <property type="component" value="Chromosome"/>
</dbReference>
<evidence type="ECO:0000256" key="1">
    <source>
        <dbReference type="ARBA" id="ARBA00004651"/>
    </source>
</evidence>
<proteinExistence type="inferred from homology"/>
<dbReference type="Pfam" id="PF01032">
    <property type="entry name" value="FecCD"/>
    <property type="match status" value="1"/>
</dbReference>
<feature type="transmembrane region" description="Helical" evidence="8">
    <location>
        <begin position="88"/>
        <end position="106"/>
    </location>
</feature>
<dbReference type="InterPro" id="IPR037294">
    <property type="entry name" value="ABC_BtuC-like"/>
</dbReference>
<dbReference type="AlphaFoldDB" id="A0A159Z270"/>
<feature type="transmembrane region" description="Helical" evidence="8">
    <location>
        <begin position="55"/>
        <end position="76"/>
    </location>
</feature>
<keyword evidence="10" id="KW-1185">Reference proteome</keyword>
<evidence type="ECO:0000256" key="3">
    <source>
        <dbReference type="ARBA" id="ARBA00022448"/>
    </source>
</evidence>
<evidence type="ECO:0000256" key="8">
    <source>
        <dbReference type="SAM" id="Phobius"/>
    </source>
</evidence>
<dbReference type="GO" id="GO:0022857">
    <property type="term" value="F:transmembrane transporter activity"/>
    <property type="evidence" value="ECO:0007669"/>
    <property type="project" value="InterPro"/>
</dbReference>
<gene>
    <name evidence="9" type="ORF">AKL17_0841</name>
</gene>
<accession>A0A159Z270</accession>
<comment type="subcellular location">
    <subcellularLocation>
        <location evidence="1">Cell membrane</location>
        <topology evidence="1">Multi-pass membrane protein</topology>
    </subcellularLocation>
</comment>
<dbReference type="GO" id="GO:0005886">
    <property type="term" value="C:plasma membrane"/>
    <property type="evidence" value="ECO:0007669"/>
    <property type="project" value="UniProtKB-SubCell"/>
</dbReference>
<dbReference type="SUPFAM" id="SSF81345">
    <property type="entry name" value="ABC transporter involved in vitamin B12 uptake, BtuC"/>
    <property type="match status" value="1"/>
</dbReference>
<feature type="transmembrane region" description="Helical" evidence="8">
    <location>
        <begin position="189"/>
        <end position="210"/>
    </location>
</feature>
<dbReference type="PANTHER" id="PTHR30472">
    <property type="entry name" value="FERRIC ENTEROBACTIN TRANSPORT SYSTEM PERMEASE PROTEIN"/>
    <property type="match status" value="1"/>
</dbReference>
<evidence type="ECO:0000313" key="10">
    <source>
        <dbReference type="Proteomes" id="UP000076128"/>
    </source>
</evidence>
<evidence type="ECO:0000256" key="4">
    <source>
        <dbReference type="ARBA" id="ARBA00022475"/>
    </source>
</evidence>
<evidence type="ECO:0000256" key="7">
    <source>
        <dbReference type="ARBA" id="ARBA00023136"/>
    </source>
</evidence>
<dbReference type="PATRIC" id="fig|1335048.3.peg.873"/>